<dbReference type="PANTHER" id="PTHR23510">
    <property type="entry name" value="INNER MEMBRANE TRANSPORT PROTEIN YAJR"/>
    <property type="match status" value="1"/>
</dbReference>
<feature type="region of interest" description="Disordered" evidence="5">
    <location>
        <begin position="290"/>
        <end position="314"/>
    </location>
</feature>
<keyword evidence="4 6" id="KW-0472">Membrane</keyword>
<dbReference type="PANTHER" id="PTHR23510:SF16">
    <property type="entry name" value="MAJOR FACILITATOR SUPERFAMILY (MFS) PROFILE DOMAIN-CONTAINING PROTEIN"/>
    <property type="match status" value="1"/>
</dbReference>
<proteinExistence type="predicted"/>
<feature type="transmembrane region" description="Helical" evidence="6">
    <location>
        <begin position="166"/>
        <end position="183"/>
    </location>
</feature>
<accession>A0A8J2NSE8</accession>
<dbReference type="GO" id="GO:0022857">
    <property type="term" value="F:transmembrane transporter activity"/>
    <property type="evidence" value="ECO:0007669"/>
    <property type="project" value="InterPro"/>
</dbReference>
<evidence type="ECO:0000313" key="8">
    <source>
        <dbReference type="Proteomes" id="UP000708208"/>
    </source>
</evidence>
<sequence>SSIESSGSSIMNYGAITEVDEDDMEVSYSGPASHADAVAKAKGGRSKRRRDVSVSEKIFNSMVKSKHRANAELELMQASMIVETTYKKYMDEFLTDSFVLLLSMVFILFFCQVGVETIIPVIMQEYFGYGIFENSLIYMAGGLEALIVFFGVAIASRYVRDTTLQIIGWVLILIAQIWLMFVIPHIEKGNVTHLVYFMLGIMILYLGYPIASVANTCLSSKVLSQETQGLGQGLRRLASYLGLIYGPSWAGSTVTKPYLYLGVPIGVMLVNGIMLILSYRDLRKVENQIKEDSRQRKAKAQDEESDRLLAQDHS</sequence>
<evidence type="ECO:0000313" key="7">
    <source>
        <dbReference type="EMBL" id="CAG7716792.1"/>
    </source>
</evidence>
<evidence type="ECO:0000256" key="1">
    <source>
        <dbReference type="ARBA" id="ARBA00004141"/>
    </source>
</evidence>
<reference evidence="7" key="1">
    <citation type="submission" date="2021-06" db="EMBL/GenBank/DDBJ databases">
        <authorList>
            <person name="Hodson N. C."/>
            <person name="Mongue J. A."/>
            <person name="Jaron S. K."/>
        </authorList>
    </citation>
    <scope>NUCLEOTIDE SEQUENCE</scope>
</reference>
<evidence type="ECO:0000256" key="5">
    <source>
        <dbReference type="SAM" id="MobiDB-lite"/>
    </source>
</evidence>
<evidence type="ECO:0008006" key="9">
    <source>
        <dbReference type="Google" id="ProtNLM"/>
    </source>
</evidence>
<organism evidence="7 8">
    <name type="scientific">Allacma fusca</name>
    <dbReference type="NCBI Taxonomy" id="39272"/>
    <lineage>
        <taxon>Eukaryota</taxon>
        <taxon>Metazoa</taxon>
        <taxon>Ecdysozoa</taxon>
        <taxon>Arthropoda</taxon>
        <taxon>Hexapoda</taxon>
        <taxon>Collembola</taxon>
        <taxon>Symphypleona</taxon>
        <taxon>Sminthuridae</taxon>
        <taxon>Allacma</taxon>
    </lineage>
</organism>
<dbReference type="EMBL" id="CAJVCH010041262">
    <property type="protein sequence ID" value="CAG7716792.1"/>
    <property type="molecule type" value="Genomic_DNA"/>
</dbReference>
<gene>
    <name evidence="7" type="ORF">AFUS01_LOCUS6281</name>
</gene>
<feature type="transmembrane region" description="Helical" evidence="6">
    <location>
        <begin position="258"/>
        <end position="279"/>
    </location>
</feature>
<dbReference type="GO" id="GO:0016020">
    <property type="term" value="C:membrane"/>
    <property type="evidence" value="ECO:0007669"/>
    <property type="project" value="UniProtKB-SubCell"/>
</dbReference>
<dbReference type="AlphaFoldDB" id="A0A8J2NSE8"/>
<evidence type="ECO:0000256" key="2">
    <source>
        <dbReference type="ARBA" id="ARBA00022692"/>
    </source>
</evidence>
<keyword evidence="8" id="KW-1185">Reference proteome</keyword>
<evidence type="ECO:0000256" key="4">
    <source>
        <dbReference type="ARBA" id="ARBA00023136"/>
    </source>
</evidence>
<keyword evidence="2 6" id="KW-0812">Transmembrane</keyword>
<dbReference type="Proteomes" id="UP000708208">
    <property type="component" value="Unassembled WGS sequence"/>
</dbReference>
<feature type="region of interest" description="Disordered" evidence="5">
    <location>
        <begin position="26"/>
        <end position="49"/>
    </location>
</feature>
<evidence type="ECO:0000256" key="3">
    <source>
        <dbReference type="ARBA" id="ARBA00022989"/>
    </source>
</evidence>
<feature type="non-terminal residue" evidence="7">
    <location>
        <position position="1"/>
    </location>
</feature>
<dbReference type="OrthoDB" id="6432183at2759"/>
<protein>
    <recommendedName>
        <fullName evidence="9">Major facilitator superfamily (MFS) profile domain-containing protein</fullName>
    </recommendedName>
</protein>
<evidence type="ECO:0000256" key="6">
    <source>
        <dbReference type="SAM" id="Phobius"/>
    </source>
</evidence>
<dbReference type="InterPro" id="IPR051068">
    <property type="entry name" value="MFS_Domain-Containing_Protein"/>
</dbReference>
<comment type="subcellular location">
    <subcellularLocation>
        <location evidence="1">Membrane</location>
        <topology evidence="1">Multi-pass membrane protein</topology>
    </subcellularLocation>
</comment>
<name>A0A8J2NSE8_9HEXA</name>
<dbReference type="Pfam" id="PF07690">
    <property type="entry name" value="MFS_1"/>
    <property type="match status" value="1"/>
</dbReference>
<keyword evidence="3 6" id="KW-1133">Transmembrane helix</keyword>
<feature type="transmembrane region" description="Helical" evidence="6">
    <location>
        <begin position="98"/>
        <end position="123"/>
    </location>
</feature>
<comment type="caution">
    <text evidence="7">The sequence shown here is derived from an EMBL/GenBank/DDBJ whole genome shotgun (WGS) entry which is preliminary data.</text>
</comment>
<dbReference type="InterPro" id="IPR011701">
    <property type="entry name" value="MFS"/>
</dbReference>
<feature type="transmembrane region" description="Helical" evidence="6">
    <location>
        <begin position="234"/>
        <end position="252"/>
    </location>
</feature>
<feature type="transmembrane region" description="Helical" evidence="6">
    <location>
        <begin position="135"/>
        <end position="154"/>
    </location>
</feature>
<feature type="transmembrane region" description="Helical" evidence="6">
    <location>
        <begin position="195"/>
        <end position="214"/>
    </location>
</feature>